<evidence type="ECO:0000256" key="9">
    <source>
        <dbReference type="ARBA" id="ARBA00022842"/>
    </source>
</evidence>
<evidence type="ECO:0000256" key="1">
    <source>
        <dbReference type="ARBA" id="ARBA00001946"/>
    </source>
</evidence>
<dbReference type="Gene3D" id="2.60.200.40">
    <property type="match status" value="1"/>
</dbReference>
<dbReference type="Pfam" id="PF00781">
    <property type="entry name" value="DAGK_cat"/>
    <property type="match status" value="1"/>
</dbReference>
<dbReference type="RefSeq" id="WP_134753614.1">
    <property type="nucleotide sequence ID" value="NZ_MYFO02000015.1"/>
</dbReference>
<dbReference type="Proteomes" id="UP000298246">
    <property type="component" value="Unassembled WGS sequence"/>
</dbReference>
<dbReference type="NCBIfam" id="TIGR00147">
    <property type="entry name" value="YegS/Rv2252/BmrU family lipid kinase"/>
    <property type="match status" value="1"/>
</dbReference>
<evidence type="ECO:0000256" key="3">
    <source>
        <dbReference type="ARBA" id="ARBA00022516"/>
    </source>
</evidence>
<dbReference type="InterPro" id="IPR001206">
    <property type="entry name" value="Diacylglycerol_kinase_cat_dom"/>
</dbReference>
<evidence type="ECO:0000256" key="11">
    <source>
        <dbReference type="ARBA" id="ARBA00023209"/>
    </source>
</evidence>
<keyword evidence="10" id="KW-0443">Lipid metabolism</keyword>
<evidence type="ECO:0000256" key="2">
    <source>
        <dbReference type="ARBA" id="ARBA00005983"/>
    </source>
</evidence>
<evidence type="ECO:0000256" key="5">
    <source>
        <dbReference type="ARBA" id="ARBA00022723"/>
    </source>
</evidence>
<dbReference type="GO" id="GO:0008654">
    <property type="term" value="P:phospholipid biosynthetic process"/>
    <property type="evidence" value="ECO:0007669"/>
    <property type="project" value="UniProtKB-KW"/>
</dbReference>
<dbReference type="SMART" id="SM00046">
    <property type="entry name" value="DAGKc"/>
    <property type="match status" value="1"/>
</dbReference>
<accession>A0A4Y8Q0J9</accession>
<keyword evidence="9" id="KW-0460">Magnesium</keyword>
<dbReference type="PANTHER" id="PTHR12358">
    <property type="entry name" value="SPHINGOSINE KINASE"/>
    <property type="match status" value="1"/>
</dbReference>
<dbReference type="AlphaFoldDB" id="A0A4Y8Q0J9"/>
<reference evidence="14 15" key="1">
    <citation type="submission" date="2017-03" db="EMBL/GenBank/DDBJ databases">
        <title>Isolation of Levoglucosan Utilizing Bacteria.</title>
        <authorList>
            <person name="Arya A.S."/>
        </authorList>
    </citation>
    <scope>NUCLEOTIDE SEQUENCE [LARGE SCALE GENOMIC DNA]</scope>
    <source>
        <strain evidence="14 15">MEC069</strain>
    </source>
</reference>
<evidence type="ECO:0000313" key="15">
    <source>
        <dbReference type="Proteomes" id="UP000298246"/>
    </source>
</evidence>
<dbReference type="OrthoDB" id="142078at2"/>
<keyword evidence="8" id="KW-0067">ATP-binding</keyword>
<evidence type="ECO:0000256" key="7">
    <source>
        <dbReference type="ARBA" id="ARBA00022777"/>
    </source>
</evidence>
<sequence length="334" mass="37000">MAKVKRARLIYNPTSGREEMRKRLPEILQRLERGGLETSAHATTGEGDATLAAADAIERGFDVIIAAGGDGTLCEVVNGMAEKSVRPPLGIIPVGTTNDFARALSIPKNWEQACDLIVRQYTRDIDVGKINQRYFINIAGGGSMTELTYEVPSKLKTMLGQLAYYMKGLEKLPRLRPTELYVKSEELEFHGEVMMFLIGNSNSVGGFEKLSPDASLNDGLFDVWLLKRCNLAEFIRVVSLALRGEHMNDPNVVYFQTRHLEVNSPDYVQLNLDGEFGGTLPCVVTNLKSHLNIFVDESGQSIYKKTLLDTLTTPFQMKNGADDDHNEGADEPRG</sequence>
<dbReference type="InterPro" id="IPR005218">
    <property type="entry name" value="Diacylglycerol/lipid_kinase"/>
</dbReference>
<evidence type="ECO:0000256" key="12">
    <source>
        <dbReference type="ARBA" id="ARBA00023264"/>
    </source>
</evidence>
<dbReference type="PANTHER" id="PTHR12358:SF106">
    <property type="entry name" value="LIPID KINASE YEGS"/>
    <property type="match status" value="1"/>
</dbReference>
<dbReference type="Gene3D" id="3.40.50.10330">
    <property type="entry name" value="Probable inorganic polyphosphate/atp-NAD kinase, domain 1"/>
    <property type="match status" value="1"/>
</dbReference>
<dbReference type="Pfam" id="PF19279">
    <property type="entry name" value="YegS_C"/>
    <property type="match status" value="1"/>
</dbReference>
<evidence type="ECO:0000259" key="13">
    <source>
        <dbReference type="PROSITE" id="PS50146"/>
    </source>
</evidence>
<protein>
    <submittedName>
        <fullName evidence="14">Diacylglycerol kinase</fullName>
    </submittedName>
</protein>
<comment type="similarity">
    <text evidence="2">Belongs to the diacylglycerol/lipid kinase family.</text>
</comment>
<dbReference type="GO" id="GO:0004143">
    <property type="term" value="F:ATP-dependent diacylglycerol kinase activity"/>
    <property type="evidence" value="ECO:0007669"/>
    <property type="project" value="TreeGrafter"/>
</dbReference>
<keyword evidence="7 14" id="KW-0418">Kinase</keyword>
<name>A0A4Y8Q0J9_9BACL</name>
<dbReference type="PROSITE" id="PS50146">
    <property type="entry name" value="DAGK"/>
    <property type="match status" value="1"/>
</dbReference>
<feature type="domain" description="DAGKc" evidence="13">
    <location>
        <begin position="2"/>
        <end position="134"/>
    </location>
</feature>
<dbReference type="InterPro" id="IPR045540">
    <property type="entry name" value="YegS/DAGK_C"/>
</dbReference>
<dbReference type="GO" id="GO:0005524">
    <property type="term" value="F:ATP binding"/>
    <property type="evidence" value="ECO:0007669"/>
    <property type="project" value="UniProtKB-KW"/>
</dbReference>
<evidence type="ECO:0000256" key="10">
    <source>
        <dbReference type="ARBA" id="ARBA00023098"/>
    </source>
</evidence>
<dbReference type="NCBIfam" id="NF009874">
    <property type="entry name" value="PRK13337.1"/>
    <property type="match status" value="1"/>
</dbReference>
<dbReference type="EMBL" id="MYFO01000016">
    <property type="protein sequence ID" value="TFE86871.1"/>
    <property type="molecule type" value="Genomic_DNA"/>
</dbReference>
<evidence type="ECO:0000256" key="6">
    <source>
        <dbReference type="ARBA" id="ARBA00022741"/>
    </source>
</evidence>
<evidence type="ECO:0000256" key="4">
    <source>
        <dbReference type="ARBA" id="ARBA00022679"/>
    </source>
</evidence>
<comment type="cofactor">
    <cofactor evidence="1">
        <name>Mg(2+)</name>
        <dbReference type="ChEBI" id="CHEBI:18420"/>
    </cofactor>
</comment>
<dbReference type="InterPro" id="IPR050187">
    <property type="entry name" value="Lipid_Phosphate_FormReg"/>
</dbReference>
<keyword evidence="3" id="KW-0444">Lipid biosynthesis</keyword>
<proteinExistence type="inferred from homology"/>
<evidence type="ECO:0000256" key="8">
    <source>
        <dbReference type="ARBA" id="ARBA00022840"/>
    </source>
</evidence>
<keyword evidence="6" id="KW-0547">Nucleotide-binding</keyword>
<dbReference type="NCBIfam" id="NF009603">
    <property type="entry name" value="PRK13055.1"/>
    <property type="match status" value="1"/>
</dbReference>
<keyword evidence="4" id="KW-0808">Transferase</keyword>
<organism evidence="14 15">
    <name type="scientific">Paenibacillus athensensis</name>
    <dbReference type="NCBI Taxonomy" id="1967502"/>
    <lineage>
        <taxon>Bacteria</taxon>
        <taxon>Bacillati</taxon>
        <taxon>Bacillota</taxon>
        <taxon>Bacilli</taxon>
        <taxon>Bacillales</taxon>
        <taxon>Paenibacillaceae</taxon>
        <taxon>Paenibacillus</taxon>
    </lineage>
</organism>
<gene>
    <name evidence="14" type="ORF">B5M42_13335</name>
</gene>
<dbReference type="InterPro" id="IPR016064">
    <property type="entry name" value="NAD/diacylglycerol_kinase_sf"/>
</dbReference>
<dbReference type="GO" id="GO:0005886">
    <property type="term" value="C:plasma membrane"/>
    <property type="evidence" value="ECO:0007669"/>
    <property type="project" value="TreeGrafter"/>
</dbReference>
<dbReference type="GO" id="GO:0046872">
    <property type="term" value="F:metal ion binding"/>
    <property type="evidence" value="ECO:0007669"/>
    <property type="project" value="UniProtKB-KW"/>
</dbReference>
<keyword evidence="15" id="KW-1185">Reference proteome</keyword>
<comment type="caution">
    <text evidence="14">The sequence shown here is derived from an EMBL/GenBank/DDBJ whole genome shotgun (WGS) entry which is preliminary data.</text>
</comment>
<dbReference type="SUPFAM" id="SSF111331">
    <property type="entry name" value="NAD kinase/diacylglycerol kinase-like"/>
    <property type="match status" value="1"/>
</dbReference>
<keyword evidence="11" id="KW-0594">Phospholipid biosynthesis</keyword>
<dbReference type="InterPro" id="IPR017438">
    <property type="entry name" value="ATP-NAD_kinase_N"/>
</dbReference>
<keyword evidence="12" id="KW-1208">Phospholipid metabolism</keyword>
<evidence type="ECO:0000313" key="14">
    <source>
        <dbReference type="EMBL" id="TFE86871.1"/>
    </source>
</evidence>
<keyword evidence="5" id="KW-0479">Metal-binding</keyword>